<evidence type="ECO:0000313" key="2">
    <source>
        <dbReference type="EMBL" id="XCC57981.1"/>
    </source>
</evidence>
<name>A0AAU8A461_9BURK</name>
<reference evidence="2" key="1">
    <citation type="submission" date="2022-06" db="EMBL/GenBank/DDBJ databases">
        <title>New Polynucleobacter species.</title>
        <authorList>
            <person name="Hahn M.W."/>
        </authorList>
    </citation>
    <scope>NUCLEOTIDE SEQUENCE</scope>
    <source>
        <strain evidence="2">UK-FUSCHL-C3</strain>
    </source>
</reference>
<dbReference type="PANTHER" id="PTHR11608">
    <property type="entry name" value="BIFUNCTIONAL PROTEIN PYRR"/>
    <property type="match status" value="1"/>
</dbReference>
<dbReference type="NCBIfam" id="NF003545">
    <property type="entry name" value="PRK05205.1-1"/>
    <property type="match status" value="1"/>
</dbReference>
<dbReference type="InterPro" id="IPR050137">
    <property type="entry name" value="PyrR_bifunctional"/>
</dbReference>
<feature type="domain" description="Phosphoribosyltransferase" evidence="1">
    <location>
        <begin position="20"/>
        <end position="136"/>
    </location>
</feature>
<dbReference type="Pfam" id="PF00156">
    <property type="entry name" value="Pribosyltran"/>
    <property type="match status" value="1"/>
</dbReference>
<organism evidence="2">
    <name type="scientific">Polynucleobacter sp. UK-FUSCHL-C3</name>
    <dbReference type="NCBI Taxonomy" id="2955208"/>
    <lineage>
        <taxon>Bacteria</taxon>
        <taxon>Pseudomonadati</taxon>
        <taxon>Pseudomonadota</taxon>
        <taxon>Betaproteobacteria</taxon>
        <taxon>Burkholderiales</taxon>
        <taxon>Burkholderiaceae</taxon>
        <taxon>Polynucleobacter</taxon>
    </lineage>
</organism>
<proteinExistence type="predicted"/>
<protein>
    <submittedName>
        <fullName evidence="2">Bifunctional pyr operon transcriptional regulator/uracil phosphoribosyltransferase PyrR</fullName>
        <ecNumber evidence="2">2.4.2.9</ecNumber>
    </submittedName>
</protein>
<sequence length="170" mass="18686">MDAEQLYNKLQLNLQSKLSTKPTIRIAGLAIGGAWIAERLASDLGLPQYGVINVAFHRDDYAEKGLAAMRSAEGKATHLPFEVTGAHIVLIDDVLFTGRTVRAALNELFDFGRPASVELMVLADRGKRELPIAADFVGEHVSLPDSQILALEKVSRGGTEKFRFVREERV</sequence>
<gene>
    <name evidence="2" type="primary">pyrR</name>
    <name evidence="2" type="ORF">NKE59_01440</name>
</gene>
<dbReference type="RefSeq" id="WP_353439119.1">
    <property type="nucleotide sequence ID" value="NZ_CP099959.1"/>
</dbReference>
<dbReference type="GO" id="GO:0004845">
    <property type="term" value="F:uracil phosphoribosyltransferase activity"/>
    <property type="evidence" value="ECO:0007669"/>
    <property type="project" value="UniProtKB-EC"/>
</dbReference>
<keyword evidence="2" id="KW-0808">Transferase</keyword>
<dbReference type="AlphaFoldDB" id="A0AAU8A461"/>
<dbReference type="Gene3D" id="3.40.50.2020">
    <property type="match status" value="1"/>
</dbReference>
<dbReference type="InterPro" id="IPR000836">
    <property type="entry name" value="PRTase_dom"/>
</dbReference>
<dbReference type="EMBL" id="CP099959">
    <property type="protein sequence ID" value="XCC57981.1"/>
    <property type="molecule type" value="Genomic_DNA"/>
</dbReference>
<dbReference type="PANTHER" id="PTHR11608:SF0">
    <property type="entry name" value="BIFUNCTIONAL PROTEIN PYRR"/>
    <property type="match status" value="1"/>
</dbReference>
<dbReference type="InterPro" id="IPR029057">
    <property type="entry name" value="PRTase-like"/>
</dbReference>
<dbReference type="SUPFAM" id="SSF53271">
    <property type="entry name" value="PRTase-like"/>
    <property type="match status" value="1"/>
</dbReference>
<dbReference type="CDD" id="cd06223">
    <property type="entry name" value="PRTases_typeI"/>
    <property type="match status" value="1"/>
</dbReference>
<accession>A0AAU8A461</accession>
<dbReference type="EC" id="2.4.2.9" evidence="2"/>
<keyword evidence="2" id="KW-0328">Glycosyltransferase</keyword>
<evidence type="ECO:0000259" key="1">
    <source>
        <dbReference type="Pfam" id="PF00156"/>
    </source>
</evidence>